<dbReference type="PROSITE" id="PS51318">
    <property type="entry name" value="TAT"/>
    <property type="match status" value="1"/>
</dbReference>
<dbReference type="Gene3D" id="2.60.120.260">
    <property type="entry name" value="Galactose-binding domain-like"/>
    <property type="match status" value="1"/>
</dbReference>
<dbReference type="RefSeq" id="WP_119660686.1">
    <property type="nucleotide sequence ID" value="NZ_QUAL01000149.1"/>
</dbReference>
<dbReference type="AlphaFoldDB" id="A0A418KPK0"/>
<dbReference type="SUPFAM" id="SSF51445">
    <property type="entry name" value="(Trans)glycosidases"/>
    <property type="match status" value="1"/>
</dbReference>
<name>A0A418KPK0_9ACTN</name>
<evidence type="ECO:0000313" key="1">
    <source>
        <dbReference type="EMBL" id="RIQ21461.1"/>
    </source>
</evidence>
<evidence type="ECO:0000313" key="2">
    <source>
        <dbReference type="Proteomes" id="UP000284057"/>
    </source>
</evidence>
<protein>
    <recommendedName>
        <fullName evidence="3">Asl1-like glycosyl hydrolase catalytic domain-containing protein</fullName>
    </recommendedName>
</protein>
<accession>A0A418KPK0</accession>
<gene>
    <name evidence="1" type="ORF">DY240_15120</name>
</gene>
<organism evidence="1 2">
    <name type="scientific">Jiangella rhizosphaerae</name>
    <dbReference type="NCBI Taxonomy" id="2293569"/>
    <lineage>
        <taxon>Bacteria</taxon>
        <taxon>Bacillati</taxon>
        <taxon>Actinomycetota</taxon>
        <taxon>Actinomycetes</taxon>
        <taxon>Jiangellales</taxon>
        <taxon>Jiangellaceae</taxon>
        <taxon>Jiangella</taxon>
    </lineage>
</organism>
<dbReference type="OrthoDB" id="5242547at2"/>
<dbReference type="InterPro" id="IPR017853">
    <property type="entry name" value="GH"/>
</dbReference>
<reference evidence="1 2" key="1">
    <citation type="submission" date="2018-09" db="EMBL/GenBank/DDBJ databases">
        <title>Isolation, diversity and antifungal activity of actinobacteria from wheat.</title>
        <authorList>
            <person name="Han C."/>
        </authorList>
    </citation>
    <scope>NUCLEOTIDE SEQUENCE [LARGE SCALE GENOMIC DNA]</scope>
    <source>
        <strain evidence="1 2">NEAU-YY265</strain>
    </source>
</reference>
<dbReference type="Gene3D" id="3.20.20.80">
    <property type="entry name" value="Glycosidases"/>
    <property type="match status" value="1"/>
</dbReference>
<sequence>MRSTRRQFLHSTGLGIAGLALPWQGRAAGAAEAAGIAPAASPLLLGVNGHPYNNDSYTPANGVPYETQVAMLTELGMGIYRTDLGVDASGRSPVHNSVLRMMGLLGDAGIACMPMLGDNCDPALSNQQNYDRGFAKAAGFATLYGQYFTHLNLGNEWELNDGFKTGIGNSAGHYDLTMAERSMNWIKGAHAGIKSVRPAAQTSVAVAGWYPTWWQDYLLENVDLDFVDWHWYADMERNKSDIDVDNIFDELWTRYGLPIWVSETNDIPNWDRGEPENQQAQVNWYQTFRTMCLEHPHVEALIWYELLNQPHRNVAVESEYIQANFGMVAFPGFDPANPDYTGWSYKKLPRRIMGADVLLGGFEGPSEGWVFGNGPEFPGATGSFQRNDTNVMGGALSGLLSGDFTGGGAYVQVSRPVPSLPIRTLTFWIRSTTAQRVGLRVTDSTGQTHQQSLAFTPSGAWQEIAVSDFAGGTNYTHFGGADDGVWHGPATKVGLVLDKGGLTPGRLTGGLRFDEIVATVQDVP</sequence>
<comment type="caution">
    <text evidence="1">The sequence shown here is derived from an EMBL/GenBank/DDBJ whole genome shotgun (WGS) entry which is preliminary data.</text>
</comment>
<evidence type="ECO:0008006" key="3">
    <source>
        <dbReference type="Google" id="ProtNLM"/>
    </source>
</evidence>
<dbReference type="Proteomes" id="UP000284057">
    <property type="component" value="Unassembled WGS sequence"/>
</dbReference>
<dbReference type="EMBL" id="QUAL01000149">
    <property type="protein sequence ID" value="RIQ21461.1"/>
    <property type="molecule type" value="Genomic_DNA"/>
</dbReference>
<proteinExistence type="predicted"/>
<dbReference type="InterPro" id="IPR006311">
    <property type="entry name" value="TAT_signal"/>
</dbReference>
<keyword evidence="2" id="KW-1185">Reference proteome</keyword>